<organism evidence="2 3">
    <name type="scientific">Dunaliella salina</name>
    <name type="common">Green alga</name>
    <name type="synonym">Protococcus salinus</name>
    <dbReference type="NCBI Taxonomy" id="3046"/>
    <lineage>
        <taxon>Eukaryota</taxon>
        <taxon>Viridiplantae</taxon>
        <taxon>Chlorophyta</taxon>
        <taxon>core chlorophytes</taxon>
        <taxon>Chlorophyceae</taxon>
        <taxon>CS clade</taxon>
        <taxon>Chlamydomonadales</taxon>
        <taxon>Dunaliellaceae</taxon>
        <taxon>Dunaliella</taxon>
    </lineage>
</organism>
<accession>A0ABQ7H3F2</accession>
<evidence type="ECO:0000256" key="1">
    <source>
        <dbReference type="SAM" id="SignalP"/>
    </source>
</evidence>
<sequence length="294" mass="31913">MEFLVANCCLAVHCVALSSAFRLPDPHTVYVVREGDCHQAWLQLALGCAPFKILATSGVREILLWPRCTQIATKPGYSWRVGVHPPVDKPLDQLSPMEVLVMQRSTKAAIMMLELKEAAEEGQLPEIKLHLYKADMLNCIIEMDQYGFITRPALSPLDPTGYMFGCHPRSMQRRPIRNYLKLPGKGPDSLLQNDKVKGAMKKGTGTGHKVGPLKVLAGFHADGSPLSLNVLLPLKSKHLAVQAREVGPLKVLAGFHADGSPTSLNVLKSFTKGAVGTVSGDIATTDSKSQAKMA</sequence>
<name>A0ABQ7H3F2_DUNSA</name>
<feature type="chain" id="PRO_5047205258" evidence="1">
    <location>
        <begin position="21"/>
        <end position="294"/>
    </location>
</feature>
<evidence type="ECO:0000313" key="2">
    <source>
        <dbReference type="EMBL" id="KAF5841392.1"/>
    </source>
</evidence>
<protein>
    <submittedName>
        <fullName evidence="2">Uncharacterized protein</fullName>
    </submittedName>
</protein>
<dbReference type="Proteomes" id="UP000815325">
    <property type="component" value="Unassembled WGS sequence"/>
</dbReference>
<reference evidence="2" key="1">
    <citation type="submission" date="2017-08" db="EMBL/GenBank/DDBJ databases">
        <authorList>
            <person name="Polle J.E."/>
            <person name="Barry K."/>
            <person name="Cushman J."/>
            <person name="Schmutz J."/>
            <person name="Tran D."/>
            <person name="Hathwaick L.T."/>
            <person name="Yim W.C."/>
            <person name="Jenkins J."/>
            <person name="Mckie-Krisberg Z.M."/>
            <person name="Prochnik S."/>
            <person name="Lindquist E."/>
            <person name="Dockter R.B."/>
            <person name="Adam C."/>
            <person name="Molina H."/>
            <person name="Bunkerborg J."/>
            <person name="Jin E."/>
            <person name="Buchheim M."/>
            <person name="Magnuson J."/>
        </authorList>
    </citation>
    <scope>NUCLEOTIDE SEQUENCE</scope>
    <source>
        <strain evidence="2">CCAP 19/18</strain>
    </source>
</reference>
<evidence type="ECO:0000313" key="3">
    <source>
        <dbReference type="Proteomes" id="UP000815325"/>
    </source>
</evidence>
<feature type="signal peptide" evidence="1">
    <location>
        <begin position="1"/>
        <end position="20"/>
    </location>
</feature>
<proteinExistence type="predicted"/>
<comment type="caution">
    <text evidence="2">The sequence shown here is derived from an EMBL/GenBank/DDBJ whole genome shotgun (WGS) entry which is preliminary data.</text>
</comment>
<keyword evidence="1" id="KW-0732">Signal</keyword>
<gene>
    <name evidence="2" type="ORF">DUNSADRAFT_13055</name>
</gene>
<dbReference type="EMBL" id="MU069486">
    <property type="protein sequence ID" value="KAF5841392.1"/>
    <property type="molecule type" value="Genomic_DNA"/>
</dbReference>
<keyword evidence="3" id="KW-1185">Reference proteome</keyword>